<proteinExistence type="predicted"/>
<sequence>MRAGSSPLELYAILRRCWSVETSSKWRPDNPTRGQCSVTSLVVQDVSGGDLLKTAIGEGWHFYNQIGAKRWDLTVSQFATPIGYDDLPASREEVFADTGIKNYELLREGVLRASK</sequence>
<dbReference type="Pfam" id="PF24585">
    <property type="entry name" value="YunG"/>
    <property type="match status" value="1"/>
</dbReference>
<organism evidence="1 2">
    <name type="scientific">Microvirga alba</name>
    <dbReference type="NCBI Taxonomy" id="2791025"/>
    <lineage>
        <taxon>Bacteria</taxon>
        <taxon>Pseudomonadati</taxon>
        <taxon>Pseudomonadota</taxon>
        <taxon>Alphaproteobacteria</taxon>
        <taxon>Hyphomicrobiales</taxon>
        <taxon>Methylobacteriaceae</taxon>
        <taxon>Microvirga</taxon>
    </lineage>
</organism>
<dbReference type="AlphaFoldDB" id="A0A931FP12"/>
<protein>
    <submittedName>
        <fullName evidence="1">Uncharacterized protein</fullName>
    </submittedName>
</protein>
<reference evidence="1" key="1">
    <citation type="submission" date="2020-11" db="EMBL/GenBank/DDBJ databases">
        <authorList>
            <person name="Kim M.K."/>
        </authorList>
    </citation>
    <scope>NUCLEOTIDE SEQUENCE</scope>
    <source>
        <strain evidence="1">BT350</strain>
    </source>
</reference>
<accession>A0A931FP12</accession>
<keyword evidence="2" id="KW-1185">Reference proteome</keyword>
<dbReference type="InterPro" id="IPR056238">
    <property type="entry name" value="YunG-like"/>
</dbReference>
<gene>
    <name evidence="1" type="ORF">I2H38_06075</name>
</gene>
<dbReference type="EMBL" id="JADQDO010000002">
    <property type="protein sequence ID" value="MBF9232942.1"/>
    <property type="molecule type" value="Genomic_DNA"/>
</dbReference>
<name>A0A931FP12_9HYPH</name>
<evidence type="ECO:0000313" key="2">
    <source>
        <dbReference type="Proteomes" id="UP000599312"/>
    </source>
</evidence>
<evidence type="ECO:0000313" key="1">
    <source>
        <dbReference type="EMBL" id="MBF9232942.1"/>
    </source>
</evidence>
<dbReference type="RefSeq" id="WP_196270927.1">
    <property type="nucleotide sequence ID" value="NZ_JADQDO010000002.1"/>
</dbReference>
<dbReference type="Proteomes" id="UP000599312">
    <property type="component" value="Unassembled WGS sequence"/>
</dbReference>
<comment type="caution">
    <text evidence="1">The sequence shown here is derived from an EMBL/GenBank/DDBJ whole genome shotgun (WGS) entry which is preliminary data.</text>
</comment>